<dbReference type="RefSeq" id="XP_013422375.1">
    <property type="nucleotide sequence ID" value="XM_013566921.1"/>
</dbReference>
<dbReference type="HOGENOM" id="CLU_2564545_0_0_1"/>
<dbReference type="STRING" id="1043004.A0A074X0P9"/>
<evidence type="ECO:0000313" key="2">
    <source>
        <dbReference type="Proteomes" id="UP000027730"/>
    </source>
</evidence>
<dbReference type="OrthoDB" id="3935139at2759"/>
<dbReference type="AlphaFoldDB" id="A0A074X0P9"/>
<name>A0A074X0P9_9PEZI</name>
<feature type="non-terminal residue" evidence="1">
    <location>
        <position position="1"/>
    </location>
</feature>
<dbReference type="GeneID" id="25412744"/>
<gene>
    <name evidence="1" type="ORF">M436DRAFT_58975</name>
</gene>
<keyword evidence="2" id="KW-1185">Reference proteome</keyword>
<organism evidence="1 2">
    <name type="scientific">Aureobasidium namibiae CBS 147.97</name>
    <dbReference type="NCBI Taxonomy" id="1043004"/>
    <lineage>
        <taxon>Eukaryota</taxon>
        <taxon>Fungi</taxon>
        <taxon>Dikarya</taxon>
        <taxon>Ascomycota</taxon>
        <taxon>Pezizomycotina</taxon>
        <taxon>Dothideomycetes</taxon>
        <taxon>Dothideomycetidae</taxon>
        <taxon>Dothideales</taxon>
        <taxon>Saccotheciaceae</taxon>
        <taxon>Aureobasidium</taxon>
    </lineage>
</organism>
<evidence type="ECO:0000313" key="1">
    <source>
        <dbReference type="EMBL" id="KEQ68196.1"/>
    </source>
</evidence>
<sequence length="82" mass="9224">KVTKLCEGDNATLDQVLVSMDFLRKHYEKSTTKYAASNLVLAAAIHTSRFALDKWQAINSYTPAYAAALLLHLIYREAYITT</sequence>
<accession>A0A074X0P9</accession>
<dbReference type="EMBL" id="KL584735">
    <property type="protein sequence ID" value="KEQ68196.1"/>
    <property type="molecule type" value="Genomic_DNA"/>
</dbReference>
<reference evidence="1 2" key="1">
    <citation type="journal article" date="2014" name="BMC Genomics">
        <title>Genome sequencing of four Aureobasidium pullulans varieties: biotechnological potential, stress tolerance, and description of new species.</title>
        <authorList>
            <person name="Gostin Ar C."/>
            <person name="Ohm R.A."/>
            <person name="Kogej T."/>
            <person name="Sonjak S."/>
            <person name="Turk M."/>
            <person name="Zajc J."/>
            <person name="Zalar P."/>
            <person name="Grube M."/>
            <person name="Sun H."/>
            <person name="Han J."/>
            <person name="Sharma A."/>
            <person name="Chiniquy J."/>
            <person name="Ngan C.Y."/>
            <person name="Lipzen A."/>
            <person name="Barry K."/>
            <person name="Grigoriev I.V."/>
            <person name="Gunde-Cimerman N."/>
        </authorList>
    </citation>
    <scope>NUCLEOTIDE SEQUENCE [LARGE SCALE GENOMIC DNA]</scope>
    <source>
        <strain evidence="1 2">CBS 147.97</strain>
    </source>
</reference>
<protein>
    <submittedName>
        <fullName evidence="1">Uncharacterized protein</fullName>
    </submittedName>
</protein>
<proteinExistence type="predicted"/>
<dbReference type="Proteomes" id="UP000027730">
    <property type="component" value="Unassembled WGS sequence"/>
</dbReference>